<dbReference type="InterPro" id="IPR051609">
    <property type="entry name" value="NmrA/Isoflavone_reductase-like"/>
</dbReference>
<sequence>MSNVKATAVIFGATGDLGYHVSRVFLTEYRLTFSTVRIVTRDPSSPKSTKLAKLGGEVHPFGEPLDTILAGADVVLNIIPPPLLSSEFKADILQATVRNGVKVYFSSEWGAYDYMNENAFPGYEADEWQQKRALQIEARKILSDKVKLINLNGGGFLTWWAGPNRILGWDADKNVFSTVGPSTAKISLTHQSDIGRAAAQVSVLALDPATAARVPTDIRIAGQSVSYEDLRDLVSRVKGLPKGDIVSQDLAALKEKIRKDPPENIWEYVLVLFGEGKLHFKETDNELVNPRETLWKWTLPEDEFRA</sequence>
<gene>
    <name evidence="4" type="ORF">BD311DRAFT_661789</name>
</gene>
<evidence type="ECO:0000259" key="3">
    <source>
        <dbReference type="Pfam" id="PF05368"/>
    </source>
</evidence>
<keyword evidence="1" id="KW-0521">NADP</keyword>
<protein>
    <recommendedName>
        <fullName evidence="3">NmrA-like domain-containing protein</fullName>
    </recommendedName>
</protein>
<name>A0A4Q9MPQ3_9APHY</name>
<dbReference type="InterPro" id="IPR036291">
    <property type="entry name" value="NAD(P)-bd_dom_sf"/>
</dbReference>
<evidence type="ECO:0000256" key="1">
    <source>
        <dbReference type="ARBA" id="ARBA00022857"/>
    </source>
</evidence>
<accession>A0A4Q9MPQ3</accession>
<dbReference type="EMBL" id="ML143415">
    <property type="protein sequence ID" value="TBU29137.1"/>
    <property type="molecule type" value="Genomic_DNA"/>
</dbReference>
<organism evidence="4">
    <name type="scientific">Dichomitus squalens</name>
    <dbReference type="NCBI Taxonomy" id="114155"/>
    <lineage>
        <taxon>Eukaryota</taxon>
        <taxon>Fungi</taxon>
        <taxon>Dikarya</taxon>
        <taxon>Basidiomycota</taxon>
        <taxon>Agaricomycotina</taxon>
        <taxon>Agaricomycetes</taxon>
        <taxon>Polyporales</taxon>
        <taxon>Polyporaceae</taxon>
        <taxon>Dichomitus</taxon>
    </lineage>
</organism>
<dbReference type="PANTHER" id="PTHR47706">
    <property type="entry name" value="NMRA-LIKE FAMILY PROTEIN"/>
    <property type="match status" value="1"/>
</dbReference>
<proteinExistence type="predicted"/>
<keyword evidence="2" id="KW-0560">Oxidoreductase</keyword>
<evidence type="ECO:0000313" key="4">
    <source>
        <dbReference type="EMBL" id="TBU29137.1"/>
    </source>
</evidence>
<evidence type="ECO:0000256" key="2">
    <source>
        <dbReference type="ARBA" id="ARBA00023002"/>
    </source>
</evidence>
<dbReference type="OrthoDB" id="5283654at2759"/>
<dbReference type="Proteomes" id="UP000292957">
    <property type="component" value="Unassembled WGS sequence"/>
</dbReference>
<dbReference type="SUPFAM" id="SSF51735">
    <property type="entry name" value="NAD(P)-binding Rossmann-fold domains"/>
    <property type="match status" value="1"/>
</dbReference>
<feature type="domain" description="NmrA-like" evidence="3">
    <location>
        <begin position="6"/>
        <end position="240"/>
    </location>
</feature>
<dbReference type="InterPro" id="IPR008030">
    <property type="entry name" value="NmrA-like"/>
</dbReference>
<dbReference type="AlphaFoldDB" id="A0A4Q9MPQ3"/>
<dbReference type="Gene3D" id="3.40.50.720">
    <property type="entry name" value="NAD(P)-binding Rossmann-like Domain"/>
    <property type="match status" value="1"/>
</dbReference>
<dbReference type="Pfam" id="PF05368">
    <property type="entry name" value="NmrA"/>
    <property type="match status" value="1"/>
</dbReference>
<dbReference type="GO" id="GO:0016491">
    <property type="term" value="F:oxidoreductase activity"/>
    <property type="evidence" value="ECO:0007669"/>
    <property type="project" value="UniProtKB-KW"/>
</dbReference>
<dbReference type="PANTHER" id="PTHR47706:SF9">
    <property type="entry name" value="NMRA-LIKE DOMAIN-CONTAINING PROTEIN-RELATED"/>
    <property type="match status" value="1"/>
</dbReference>
<reference evidence="4" key="1">
    <citation type="submission" date="2019-01" db="EMBL/GenBank/DDBJ databases">
        <title>Draft genome sequences of three monokaryotic isolates of the white-rot basidiomycete fungus Dichomitus squalens.</title>
        <authorList>
            <consortium name="DOE Joint Genome Institute"/>
            <person name="Lopez S.C."/>
            <person name="Andreopoulos B."/>
            <person name="Pangilinan J."/>
            <person name="Lipzen A."/>
            <person name="Riley R."/>
            <person name="Ahrendt S."/>
            <person name="Ng V."/>
            <person name="Barry K."/>
            <person name="Daum C."/>
            <person name="Grigoriev I.V."/>
            <person name="Hilden K.S."/>
            <person name="Makela M.R."/>
            <person name="de Vries R.P."/>
        </authorList>
    </citation>
    <scope>NUCLEOTIDE SEQUENCE [LARGE SCALE GENOMIC DNA]</scope>
    <source>
        <strain evidence="4">OM18370.1</strain>
    </source>
</reference>